<reference evidence="2" key="1">
    <citation type="submission" date="2016-10" db="EMBL/GenBank/DDBJ databases">
        <authorList>
            <person name="Varghese N."/>
            <person name="Submissions S."/>
        </authorList>
    </citation>
    <scope>NUCLEOTIDE SEQUENCE [LARGE SCALE GENOMIC DNA]</scope>
    <source>
        <strain evidence="2">930I</strain>
    </source>
</reference>
<evidence type="ECO:0008006" key="3">
    <source>
        <dbReference type="Google" id="ProtNLM"/>
    </source>
</evidence>
<feature type="non-terminal residue" evidence="1">
    <location>
        <position position="1"/>
    </location>
</feature>
<proteinExistence type="predicted"/>
<sequence>EALEDQTVRMVMGYAVDLANQINRFFNHTMADFEAFLQTLEEHYQVVPRGAKGKGNVTLTSFDGLLKVQFATADRITFGPELEMARELFLVCVAEWAEGARPEIRTLIDDAFKTDSAGEVSREAIFRLLRLDFDDERWGRAQGAIRDAIRVVGTKRYIRFYTRAALDGPWQPVPLDIASA</sequence>
<protein>
    <recommendedName>
        <fullName evidence="3">DUF3164 family protein</fullName>
    </recommendedName>
</protein>
<organism evidence="1 2">
    <name type="scientific">Roseospirillum parvum</name>
    <dbReference type="NCBI Taxonomy" id="83401"/>
    <lineage>
        <taxon>Bacteria</taxon>
        <taxon>Pseudomonadati</taxon>
        <taxon>Pseudomonadota</taxon>
        <taxon>Alphaproteobacteria</taxon>
        <taxon>Rhodospirillales</taxon>
        <taxon>Rhodospirillaceae</taxon>
        <taxon>Roseospirillum</taxon>
    </lineage>
</organism>
<dbReference type="Proteomes" id="UP000217076">
    <property type="component" value="Unassembled WGS sequence"/>
</dbReference>
<dbReference type="EMBL" id="FNCV01000028">
    <property type="protein sequence ID" value="SDH94202.1"/>
    <property type="molecule type" value="Genomic_DNA"/>
</dbReference>
<dbReference type="InterPro" id="IPR021505">
    <property type="entry name" value="Phage_B3_Orf6"/>
</dbReference>
<evidence type="ECO:0000313" key="2">
    <source>
        <dbReference type="Proteomes" id="UP000217076"/>
    </source>
</evidence>
<evidence type="ECO:0000313" key="1">
    <source>
        <dbReference type="EMBL" id="SDH94202.1"/>
    </source>
</evidence>
<name>A0A1G8GIL5_9PROT</name>
<dbReference type="OrthoDB" id="7554786at2"/>
<dbReference type="STRING" id="83401.SAMN05421742_1288"/>
<accession>A0A1G8GIL5</accession>
<keyword evidence="2" id="KW-1185">Reference proteome</keyword>
<dbReference type="RefSeq" id="WP_092622116.1">
    <property type="nucleotide sequence ID" value="NZ_FNCV01000028.1"/>
</dbReference>
<gene>
    <name evidence="1" type="ORF">SAMN05421742_1288</name>
</gene>
<dbReference type="AlphaFoldDB" id="A0A1G8GIL5"/>
<dbReference type="Pfam" id="PF11363">
    <property type="entry name" value="DUF3164"/>
    <property type="match status" value="1"/>
</dbReference>